<keyword evidence="2" id="KW-1185">Reference proteome</keyword>
<evidence type="ECO:0000313" key="1">
    <source>
        <dbReference type="EMBL" id="MER2492715.1"/>
    </source>
</evidence>
<comment type="caution">
    <text evidence="1">The sequence shown here is derived from an EMBL/GenBank/DDBJ whole genome shotgun (WGS) entry which is preliminary data.</text>
</comment>
<dbReference type="RefSeq" id="WP_350402176.1">
    <property type="nucleotide sequence ID" value="NZ_JBELOE010000228.1"/>
</dbReference>
<dbReference type="EMBL" id="JBELOE010000228">
    <property type="protein sequence ID" value="MER2492715.1"/>
    <property type="molecule type" value="Genomic_DNA"/>
</dbReference>
<proteinExistence type="predicted"/>
<dbReference type="Proteomes" id="UP001467690">
    <property type="component" value="Unassembled WGS sequence"/>
</dbReference>
<name>A0ABV1RIE8_9ALTE</name>
<protein>
    <submittedName>
        <fullName evidence="1">AbiV family abortive infection protein</fullName>
    </submittedName>
</protein>
<reference evidence="1 2" key="1">
    <citation type="submission" date="2024-06" db="EMBL/GenBank/DDBJ databases">
        <authorList>
            <person name="Chen R.Y."/>
        </authorList>
    </citation>
    <scope>NUCLEOTIDE SEQUENCE [LARGE SCALE GENOMIC DNA]</scope>
    <source>
        <strain evidence="1 2">D2</strain>
    </source>
</reference>
<dbReference type="InterPro" id="IPR030987">
    <property type="entry name" value="AbiV"/>
</dbReference>
<sequence>MDCKEIPPSWRASKTKSIQYIGLVGSEEYNQAIIHVNDLIKASYLLFCEGFTAPSAFLSITILEEMAKVYAGHNRYRGEDAELGAVDLCCIFFNQQCIGNHIIENASDTILA</sequence>
<gene>
    <name evidence="1" type="ORF">ABS311_12590</name>
</gene>
<accession>A0ABV1RIE8</accession>
<evidence type="ECO:0000313" key="2">
    <source>
        <dbReference type="Proteomes" id="UP001467690"/>
    </source>
</evidence>
<dbReference type="NCBIfam" id="TIGR04498">
    <property type="entry name" value="AbiV_defense"/>
    <property type="match status" value="1"/>
</dbReference>
<organism evidence="1 2">
    <name type="scientific">Catenovulum sediminis</name>
    <dbReference type="NCBI Taxonomy" id="1740262"/>
    <lineage>
        <taxon>Bacteria</taxon>
        <taxon>Pseudomonadati</taxon>
        <taxon>Pseudomonadota</taxon>
        <taxon>Gammaproteobacteria</taxon>
        <taxon>Alteromonadales</taxon>
        <taxon>Alteromonadaceae</taxon>
        <taxon>Catenovulum</taxon>
    </lineage>
</organism>